<dbReference type="STRING" id="796604.A0A2X0MMR5"/>
<proteinExistence type="predicted"/>
<sequence length="408" mass="45755">MTDHRQATYRRLSPAPPSPTPSAPFVRTPSRTRLVLLILAGTSAALVGVYRADIGSSGLGRLERCGADLYDEHGFLHMEKRAEGAEDIRWIPYTAENVYPSSLDAVADIYNTSVHPSDADMASSPPAYSTLLETDPQSPSLSFARNSTIVLVGDSHDRKNLESMCSRVPGAVRHAFDGHLKWGCSLPSIGLNFVLLFHYGLMTEDEPFRDVHDQPPNLIEHRVDQILLPMLQEFTPSTPSLIVFQSGFWDLRYWGLRAKAEGANAQGRLAAGLVNGGNRPLLWSELKWYRRRFGEVLEALKAKFPNSGIITRTIQPYRDNRNGRNVAIFEMNESIKAISRLHDIATMRFIWPANLFLCTGAELLQGTESYADDQHFEIGSLPYRLWMNMVLYHLERSFLGCLHGGDRL</sequence>
<keyword evidence="2" id="KW-0812">Transmembrane</keyword>
<evidence type="ECO:0000313" key="4">
    <source>
        <dbReference type="Proteomes" id="UP000249464"/>
    </source>
</evidence>
<name>A0A2X0MMR5_9BASI</name>
<protein>
    <submittedName>
        <fullName evidence="3">BQ5605_C015g07864 protein</fullName>
    </submittedName>
</protein>
<keyword evidence="2" id="KW-1133">Transmembrane helix</keyword>
<organism evidence="3 4">
    <name type="scientific">Microbotryum silenes-dioicae</name>
    <dbReference type="NCBI Taxonomy" id="796604"/>
    <lineage>
        <taxon>Eukaryota</taxon>
        <taxon>Fungi</taxon>
        <taxon>Dikarya</taxon>
        <taxon>Basidiomycota</taxon>
        <taxon>Pucciniomycotina</taxon>
        <taxon>Microbotryomycetes</taxon>
        <taxon>Microbotryales</taxon>
        <taxon>Microbotryaceae</taxon>
        <taxon>Microbotryum</taxon>
    </lineage>
</organism>
<feature type="region of interest" description="Disordered" evidence="1">
    <location>
        <begin position="1"/>
        <end position="26"/>
    </location>
</feature>
<dbReference type="Proteomes" id="UP000249464">
    <property type="component" value="Unassembled WGS sequence"/>
</dbReference>
<accession>A0A2X0MMR5</accession>
<dbReference type="EMBL" id="FQNC01000015">
    <property type="protein sequence ID" value="SGY17699.1"/>
    <property type="molecule type" value="Genomic_DNA"/>
</dbReference>
<evidence type="ECO:0000256" key="1">
    <source>
        <dbReference type="SAM" id="MobiDB-lite"/>
    </source>
</evidence>
<feature type="transmembrane region" description="Helical" evidence="2">
    <location>
        <begin position="34"/>
        <end position="52"/>
    </location>
</feature>
<evidence type="ECO:0000256" key="2">
    <source>
        <dbReference type="SAM" id="Phobius"/>
    </source>
</evidence>
<dbReference type="SUPFAM" id="SSF52266">
    <property type="entry name" value="SGNH hydrolase"/>
    <property type="match status" value="1"/>
</dbReference>
<keyword evidence="2" id="KW-0472">Membrane</keyword>
<evidence type="ECO:0000313" key="3">
    <source>
        <dbReference type="EMBL" id="SGY17699.1"/>
    </source>
</evidence>
<dbReference type="AlphaFoldDB" id="A0A2X0MMR5"/>
<gene>
    <name evidence="3" type="primary">BQ5605_C015g07864</name>
    <name evidence="3" type="ORF">BQ5605_C015G07864</name>
</gene>
<keyword evidence="4" id="KW-1185">Reference proteome</keyword>
<reference evidence="3 4" key="1">
    <citation type="submission" date="2016-11" db="EMBL/GenBank/DDBJ databases">
        <authorList>
            <person name="Jaros S."/>
            <person name="Januszkiewicz K."/>
            <person name="Wedrychowicz H."/>
        </authorList>
    </citation>
    <scope>NUCLEOTIDE SEQUENCE [LARGE SCALE GENOMIC DNA]</scope>
</reference>